<dbReference type="Proteomes" id="UP000253094">
    <property type="component" value="Unassembled WGS sequence"/>
</dbReference>
<dbReference type="Gene3D" id="1.10.10.1150">
    <property type="entry name" value="Coenzyme PQQ synthesis protein D (PqqD)"/>
    <property type="match status" value="1"/>
</dbReference>
<reference evidence="1 2" key="1">
    <citation type="submission" date="2018-06" db="EMBL/GenBank/DDBJ databases">
        <title>Sphaerisporangium craniellae sp. nov., isolated from a marine sponge in the South China Sea.</title>
        <authorList>
            <person name="Li L."/>
        </authorList>
    </citation>
    <scope>NUCLEOTIDE SEQUENCE [LARGE SCALE GENOMIC DNA]</scope>
    <source>
        <strain evidence="1 2">CCTCC AA 208026</strain>
    </source>
</reference>
<dbReference type="InterPro" id="IPR008792">
    <property type="entry name" value="PQQD"/>
</dbReference>
<dbReference type="AlphaFoldDB" id="A0A367FHN0"/>
<accession>A0A367FHN0</accession>
<dbReference type="EMBL" id="QOIL01000009">
    <property type="protein sequence ID" value="RCG29883.1"/>
    <property type="molecule type" value="Genomic_DNA"/>
</dbReference>
<evidence type="ECO:0000313" key="2">
    <source>
        <dbReference type="Proteomes" id="UP000253094"/>
    </source>
</evidence>
<keyword evidence="2" id="KW-1185">Reference proteome</keyword>
<name>A0A367FHN0_9ACTN</name>
<dbReference type="Pfam" id="PF05402">
    <property type="entry name" value="PqqD"/>
    <property type="match status" value="1"/>
</dbReference>
<organism evidence="1 2">
    <name type="scientific">Sphaerisporangium album</name>
    <dbReference type="NCBI Taxonomy" id="509200"/>
    <lineage>
        <taxon>Bacteria</taxon>
        <taxon>Bacillati</taxon>
        <taxon>Actinomycetota</taxon>
        <taxon>Actinomycetes</taxon>
        <taxon>Streptosporangiales</taxon>
        <taxon>Streptosporangiaceae</taxon>
        <taxon>Sphaerisporangium</taxon>
    </lineage>
</organism>
<proteinExistence type="predicted"/>
<dbReference type="InterPro" id="IPR041881">
    <property type="entry name" value="PqqD_sf"/>
</dbReference>
<sequence>MSLRINDSVVWQETAEGVSLYDIDTGAFTTLNATAARIWMLIDSDGEREPIVSKLSQEFAGGNTAVSRRIRADVQDFLGTMIERKLVEEHPA</sequence>
<dbReference type="RefSeq" id="WP_114029826.1">
    <property type="nucleotide sequence ID" value="NZ_QOIL01000009.1"/>
</dbReference>
<dbReference type="OrthoDB" id="3539379at2"/>
<evidence type="ECO:0000313" key="1">
    <source>
        <dbReference type="EMBL" id="RCG29883.1"/>
    </source>
</evidence>
<gene>
    <name evidence="1" type="ORF">DQ384_17065</name>
</gene>
<comment type="caution">
    <text evidence="1">The sequence shown here is derived from an EMBL/GenBank/DDBJ whole genome shotgun (WGS) entry which is preliminary data.</text>
</comment>
<protein>
    <submittedName>
        <fullName evidence="1">PqqD family protein</fullName>
    </submittedName>
</protein>